<gene>
    <name evidence="2" type="ORF">DCO61_05725</name>
</gene>
<accession>A0A6L7DCF0</accession>
<dbReference type="RefSeq" id="WP_160659315.1">
    <property type="nucleotide sequence ID" value="NZ_QBIU01000001.1"/>
</dbReference>
<protein>
    <submittedName>
        <fullName evidence="2">Uncharacterized protein</fullName>
    </submittedName>
</protein>
<dbReference type="Proteomes" id="UP000477070">
    <property type="component" value="Unassembled WGS sequence"/>
</dbReference>
<organism evidence="2 3">
    <name type="scientific">Helicobacter saguini</name>
    <dbReference type="NCBI Taxonomy" id="1548018"/>
    <lineage>
        <taxon>Bacteria</taxon>
        <taxon>Pseudomonadati</taxon>
        <taxon>Campylobacterota</taxon>
        <taxon>Epsilonproteobacteria</taxon>
        <taxon>Campylobacterales</taxon>
        <taxon>Helicobacteraceae</taxon>
        <taxon>Helicobacter</taxon>
    </lineage>
</organism>
<evidence type="ECO:0000256" key="1">
    <source>
        <dbReference type="SAM" id="MobiDB-lite"/>
    </source>
</evidence>
<sequence>MRMGGGVKPLKSQDSIESNPTKGWWAGDRKLDSIESNKDVESNKDIILSEAKNLTFSNKDSKNIDISLPLNMTNKIDSIESNKDVILSEAKNLTFSNKDSKNIDISLPLNMTNKIDSIESNKDVILSEAKNLTKNKLDSIDSKNTNIDISPSLNMTDKTDSIESKIHTQNTNKWVNLSLLGGSFKTRAVILEYLFNHKKIDNIIYSIDGFNVADDTKDFDFLYKNPTLKNLKIYMNPKNIFCAIIWSKSPKCVGEVINIYETPQMKWSEGNEYFGGLNNFLQKKANIAELKQIKTKIHSEMSMESFKKISQDSINNYLFSFIKSHKDTNFYLVIPAFHRTNYLVRGREYFSMWAAVIREFVLECEKFSNVRIYGFDLLSFADNIANYKDVVHHNSQMNSIYIESIAKGEHILNAANIDTYLAKMQEKIQNYDTTEIFNIIESRF</sequence>
<evidence type="ECO:0000313" key="3">
    <source>
        <dbReference type="Proteomes" id="UP000477070"/>
    </source>
</evidence>
<reference evidence="2 3" key="1">
    <citation type="submission" date="2019-12" db="EMBL/GenBank/DDBJ databases">
        <title>Multi-Generational Helicobacter saguini Isolates.</title>
        <authorList>
            <person name="Mannion A."/>
            <person name="Shen Z."/>
            <person name="Fox J.G."/>
        </authorList>
    </citation>
    <scope>NUCLEOTIDE SEQUENCE [LARGE SCALE GENOMIC DNA]</scope>
    <source>
        <strain evidence="3">16-048 (F4)</strain>
    </source>
</reference>
<proteinExistence type="predicted"/>
<name>A0A6L7DCF0_9HELI</name>
<feature type="region of interest" description="Disordered" evidence="1">
    <location>
        <begin position="1"/>
        <end position="27"/>
    </location>
</feature>
<dbReference type="AlphaFoldDB" id="A0A6L7DCF0"/>
<evidence type="ECO:0000313" key="2">
    <source>
        <dbReference type="EMBL" id="MWV69519.1"/>
    </source>
</evidence>
<feature type="compositionally biased region" description="Polar residues" evidence="1">
    <location>
        <begin position="12"/>
        <end position="21"/>
    </location>
</feature>
<dbReference type="EMBL" id="QBIU01000001">
    <property type="protein sequence ID" value="MWV69519.1"/>
    <property type="molecule type" value="Genomic_DNA"/>
</dbReference>
<comment type="caution">
    <text evidence="2">The sequence shown here is derived from an EMBL/GenBank/DDBJ whole genome shotgun (WGS) entry which is preliminary data.</text>
</comment>